<evidence type="ECO:0000256" key="3">
    <source>
        <dbReference type="ARBA" id="ARBA00022741"/>
    </source>
</evidence>
<dbReference type="InterPro" id="IPR003593">
    <property type="entry name" value="AAA+_ATPase"/>
</dbReference>
<dbReference type="Proteomes" id="UP000197032">
    <property type="component" value="Unassembled WGS sequence"/>
</dbReference>
<dbReference type="Gene3D" id="1.20.272.10">
    <property type="match status" value="1"/>
</dbReference>
<dbReference type="CDD" id="cd18139">
    <property type="entry name" value="HLD_clamp_RarA"/>
    <property type="match status" value="1"/>
</dbReference>
<dbReference type="Pfam" id="PF00004">
    <property type="entry name" value="AAA"/>
    <property type="match status" value="1"/>
</dbReference>
<dbReference type="SMART" id="SM00382">
    <property type="entry name" value="AAA"/>
    <property type="match status" value="1"/>
</dbReference>
<dbReference type="RefSeq" id="WP_088553980.1">
    <property type="nucleotide sequence ID" value="NZ_BDGJ01000090.1"/>
</dbReference>
<dbReference type="InterPro" id="IPR032423">
    <property type="entry name" value="AAA_assoc_2"/>
</dbReference>
<dbReference type="Pfam" id="PF16193">
    <property type="entry name" value="AAA_assoc_2"/>
    <property type="match status" value="1"/>
</dbReference>
<evidence type="ECO:0000256" key="5">
    <source>
        <dbReference type="SAM" id="Coils"/>
    </source>
</evidence>
<keyword evidence="8" id="KW-1185">Reference proteome</keyword>
<feature type="domain" description="AAA+ ATPase" evidence="6">
    <location>
        <begin position="51"/>
        <end position="168"/>
    </location>
</feature>
<evidence type="ECO:0000259" key="6">
    <source>
        <dbReference type="SMART" id="SM00382"/>
    </source>
</evidence>
<dbReference type="InterPro" id="IPR051314">
    <property type="entry name" value="AAA_ATPase_RarA/MGS1/WRNIP1"/>
</dbReference>
<dbReference type="SUPFAM" id="SSF52540">
    <property type="entry name" value="P-loop containing nucleoside triphosphate hydrolases"/>
    <property type="match status" value="1"/>
</dbReference>
<evidence type="ECO:0000256" key="4">
    <source>
        <dbReference type="ARBA" id="ARBA00022840"/>
    </source>
</evidence>
<dbReference type="PANTHER" id="PTHR13779:SF7">
    <property type="entry name" value="ATPASE WRNIP1"/>
    <property type="match status" value="1"/>
</dbReference>
<comment type="similarity">
    <text evidence="1">Belongs to the AAA ATPase family. RarA/MGS1/WRNIP1 subfamily.</text>
</comment>
<dbReference type="GO" id="GO:0008047">
    <property type="term" value="F:enzyme activator activity"/>
    <property type="evidence" value="ECO:0007669"/>
    <property type="project" value="TreeGrafter"/>
</dbReference>
<protein>
    <recommendedName>
        <fullName evidence="2">Replication-associated recombination protein A</fullName>
    </recommendedName>
</protein>
<evidence type="ECO:0000256" key="1">
    <source>
        <dbReference type="ARBA" id="ARBA00008959"/>
    </source>
</evidence>
<accession>A0A1Z5HT31</accession>
<dbReference type="FunFam" id="1.10.3710.10:FF:000003">
    <property type="entry name" value="ATPase, AAA family protein"/>
    <property type="match status" value="1"/>
</dbReference>
<dbReference type="PANTHER" id="PTHR13779">
    <property type="entry name" value="WERNER HELICASE-INTERACTING PROTEIN 1 FAMILY MEMBER"/>
    <property type="match status" value="1"/>
</dbReference>
<dbReference type="Pfam" id="PF12002">
    <property type="entry name" value="MgsA_C"/>
    <property type="match status" value="1"/>
</dbReference>
<dbReference type="Gene3D" id="3.40.50.300">
    <property type="entry name" value="P-loop containing nucleotide triphosphate hydrolases"/>
    <property type="match status" value="1"/>
</dbReference>
<evidence type="ECO:0000313" key="8">
    <source>
        <dbReference type="Proteomes" id="UP000197032"/>
    </source>
</evidence>
<dbReference type="Gene3D" id="1.10.3710.10">
    <property type="entry name" value="DNA polymerase III clamp loader subunits, C-terminal domain"/>
    <property type="match status" value="1"/>
</dbReference>
<dbReference type="FunFam" id="1.20.272.10:FF:000001">
    <property type="entry name" value="Putative AAA family ATPase"/>
    <property type="match status" value="1"/>
</dbReference>
<dbReference type="InterPro" id="IPR003959">
    <property type="entry name" value="ATPase_AAA_core"/>
</dbReference>
<dbReference type="InterPro" id="IPR021886">
    <property type="entry name" value="MgsA_C"/>
</dbReference>
<name>A0A1Z5HT31_9FIRM</name>
<evidence type="ECO:0000313" key="7">
    <source>
        <dbReference type="EMBL" id="GAW92689.1"/>
    </source>
</evidence>
<proteinExistence type="inferred from homology"/>
<dbReference type="NCBIfam" id="NF009881">
    <property type="entry name" value="PRK13341.1-2"/>
    <property type="match status" value="1"/>
</dbReference>
<sequence length="447" mass="50157">MNLFDYGREKFMMSQAPLALRMRPRTLEEFVGQQDIVGPGRMLRRAIEADQLSSLIFYGPPGCGKTALAQVIAKTSAARFIQVNAVTAGVKELRQIIDEAREQLGMYQRKTIVFIDEIHRFNKAQQDALLPSVEEGIIILIGATTENPYFEVNKALLSRSRVFEFKPLKDEEIALLLRRAMEDKKRGLGSYRFEVDPDAFKHLVHMAAGDARIALNALELAVLTTPPGDDGVRRITLQVAEDCIQKRAVRYDRAGDEHYDVVSAFIKSLRGSDPDAAVHWLARMIYAGEDPRFIARRMIILAAEDIGLADPMALVVANAAAQAVEYVGMPEARLPLTEAALYLACAPKSNAVIKAIDRALDDLAKKPVGEVPVHLRDAHYKGAAELGRGRGYKYPHDYPGNYVEQQYLPDELKGVTYYHPSSNGREAEYRERLMYKKEEKHKKLNKT</sequence>
<organism evidence="7 8">
    <name type="scientific">Calderihabitans maritimus</name>
    <dbReference type="NCBI Taxonomy" id="1246530"/>
    <lineage>
        <taxon>Bacteria</taxon>
        <taxon>Bacillati</taxon>
        <taxon>Bacillota</taxon>
        <taxon>Clostridia</taxon>
        <taxon>Neomoorellales</taxon>
        <taxon>Calderihabitantaceae</taxon>
        <taxon>Calderihabitans</taxon>
    </lineage>
</organism>
<dbReference type="CDD" id="cd00009">
    <property type="entry name" value="AAA"/>
    <property type="match status" value="1"/>
</dbReference>
<dbReference type="GO" id="GO:0016887">
    <property type="term" value="F:ATP hydrolysis activity"/>
    <property type="evidence" value="ECO:0007669"/>
    <property type="project" value="InterPro"/>
</dbReference>
<evidence type="ECO:0000256" key="2">
    <source>
        <dbReference type="ARBA" id="ARBA00020776"/>
    </source>
</evidence>
<reference evidence="8" key="1">
    <citation type="journal article" date="2017" name="Appl. Environ. Microbiol.">
        <title>Genomic analysis of Calderihabitans maritimus KKC1, a thermophilic hydrogenogenic carboxydotrophic bacterium isolated from marine sediment.</title>
        <authorList>
            <person name="Omae K."/>
            <person name="Yoneda Y."/>
            <person name="Fukuyama Y."/>
            <person name="Yoshida T."/>
            <person name="Sako Y."/>
        </authorList>
    </citation>
    <scope>NUCLEOTIDE SEQUENCE [LARGE SCALE GENOMIC DNA]</scope>
    <source>
        <strain evidence="8">KKC1</strain>
    </source>
</reference>
<feature type="coiled-coil region" evidence="5">
    <location>
        <begin position="83"/>
        <end position="110"/>
    </location>
</feature>
<dbReference type="GO" id="GO:0006261">
    <property type="term" value="P:DNA-templated DNA replication"/>
    <property type="evidence" value="ECO:0007669"/>
    <property type="project" value="TreeGrafter"/>
</dbReference>
<gene>
    <name evidence="7" type="ORF">KKC1_18390</name>
</gene>
<keyword evidence="3" id="KW-0547">Nucleotide-binding</keyword>
<dbReference type="InterPro" id="IPR027417">
    <property type="entry name" value="P-loop_NTPase"/>
</dbReference>
<dbReference type="GO" id="GO:0017116">
    <property type="term" value="F:single-stranded DNA helicase activity"/>
    <property type="evidence" value="ECO:0007669"/>
    <property type="project" value="TreeGrafter"/>
</dbReference>
<dbReference type="InterPro" id="IPR008921">
    <property type="entry name" value="DNA_pol3_clamp-load_cplx_C"/>
</dbReference>
<dbReference type="Gene3D" id="1.10.8.60">
    <property type="match status" value="1"/>
</dbReference>
<dbReference type="GO" id="GO:0003677">
    <property type="term" value="F:DNA binding"/>
    <property type="evidence" value="ECO:0007669"/>
    <property type="project" value="InterPro"/>
</dbReference>
<dbReference type="AlphaFoldDB" id="A0A1Z5HT31"/>
<dbReference type="GO" id="GO:0005524">
    <property type="term" value="F:ATP binding"/>
    <property type="evidence" value="ECO:0007669"/>
    <property type="project" value="UniProtKB-KW"/>
</dbReference>
<dbReference type="EMBL" id="BDGJ01000090">
    <property type="protein sequence ID" value="GAW92689.1"/>
    <property type="molecule type" value="Genomic_DNA"/>
</dbReference>
<comment type="caution">
    <text evidence="7">The sequence shown here is derived from an EMBL/GenBank/DDBJ whole genome shotgun (WGS) entry which is preliminary data.</text>
</comment>
<dbReference type="GO" id="GO:0000731">
    <property type="term" value="P:DNA synthesis involved in DNA repair"/>
    <property type="evidence" value="ECO:0007669"/>
    <property type="project" value="TreeGrafter"/>
</dbReference>
<keyword evidence="4" id="KW-0067">ATP-binding</keyword>
<dbReference type="FunFam" id="1.10.8.60:FF:000029">
    <property type="entry name" value="Replication-associated recombination protein A"/>
    <property type="match status" value="1"/>
</dbReference>
<dbReference type="FunFam" id="3.40.50.300:FF:000345">
    <property type="entry name" value="AAA family ATPase"/>
    <property type="match status" value="1"/>
</dbReference>
<dbReference type="OrthoDB" id="9778364at2"/>
<keyword evidence="5" id="KW-0175">Coiled coil</keyword>
<dbReference type="SUPFAM" id="SSF48019">
    <property type="entry name" value="post-AAA+ oligomerization domain-like"/>
    <property type="match status" value="1"/>
</dbReference>